<feature type="transmembrane region" description="Helical" evidence="1">
    <location>
        <begin position="7"/>
        <end position="28"/>
    </location>
</feature>
<keyword evidence="4" id="KW-1185">Reference proteome</keyword>
<feature type="transmembrane region" description="Helical" evidence="1">
    <location>
        <begin position="90"/>
        <end position="111"/>
    </location>
</feature>
<reference evidence="4" key="1">
    <citation type="journal article" date="2019" name="Int. J. Syst. Evol. Microbiol.">
        <title>The Global Catalogue of Microorganisms (GCM) 10K type strain sequencing project: providing services to taxonomists for standard genome sequencing and annotation.</title>
        <authorList>
            <consortium name="The Broad Institute Genomics Platform"/>
            <consortium name="The Broad Institute Genome Sequencing Center for Infectious Disease"/>
            <person name="Wu L."/>
            <person name="Ma J."/>
        </authorList>
    </citation>
    <scope>NUCLEOTIDE SEQUENCE [LARGE SCALE GENOMIC DNA]</scope>
    <source>
        <strain evidence="4">JCM 8201</strain>
    </source>
</reference>
<feature type="domain" description="DUF1206" evidence="2">
    <location>
        <begin position="183"/>
        <end position="252"/>
    </location>
</feature>
<evidence type="ECO:0000313" key="3">
    <source>
        <dbReference type="EMBL" id="GAA2729509.1"/>
    </source>
</evidence>
<comment type="caution">
    <text evidence="3">The sequence shown here is derived from an EMBL/GenBank/DDBJ whole genome shotgun (WGS) entry which is preliminary data.</text>
</comment>
<feature type="transmembrane region" description="Helical" evidence="1">
    <location>
        <begin position="226"/>
        <end position="247"/>
    </location>
</feature>
<keyword evidence="1" id="KW-0812">Transmembrane</keyword>
<feature type="transmembrane region" description="Helical" evidence="1">
    <location>
        <begin position="137"/>
        <end position="159"/>
    </location>
</feature>
<protein>
    <submittedName>
        <fullName evidence="3">DUF1206 domain-containing protein</fullName>
    </submittedName>
</protein>
<feature type="domain" description="DUF1206" evidence="2">
    <location>
        <begin position="7"/>
        <end position="74"/>
    </location>
</feature>
<feature type="transmembrane region" description="Helical" evidence="1">
    <location>
        <begin position="52"/>
        <end position="70"/>
    </location>
</feature>
<keyword evidence="1" id="KW-1133">Transmembrane helix</keyword>
<sequence>MGLLARLGLAVRGVLYMLMGLLALQIAFGSGGKEADSSGAVQTIAGEPGGKFLLWLVVAGLAGLALWRLAEAAFGQAGPDGHKPSKRLTALGRGIFYTALFVTTLLFTLGAGDQKSSDSQSKDLTGQAMHDIPGGRWLVLLVGLGFIAASVWMGWKALANKDFMERLSVSGRARELVEKLGMFGYAARSTVYAGVGVFLAYAAVTFDPDKAKGIDGTLRELAGTPVGPWLLALVALGLVVFGVYSCCEARWRRVTPG</sequence>
<evidence type="ECO:0000259" key="2">
    <source>
        <dbReference type="Pfam" id="PF06724"/>
    </source>
</evidence>
<dbReference type="Proteomes" id="UP001501842">
    <property type="component" value="Unassembled WGS sequence"/>
</dbReference>
<evidence type="ECO:0000256" key="1">
    <source>
        <dbReference type="SAM" id="Phobius"/>
    </source>
</evidence>
<dbReference type="EMBL" id="BAAATZ010000015">
    <property type="protein sequence ID" value="GAA2729509.1"/>
    <property type="molecule type" value="Genomic_DNA"/>
</dbReference>
<name>A0ABP6GQX1_9ACTN</name>
<feature type="domain" description="DUF1206" evidence="2">
    <location>
        <begin position="91"/>
        <end position="158"/>
    </location>
</feature>
<evidence type="ECO:0000313" key="4">
    <source>
        <dbReference type="Proteomes" id="UP001501842"/>
    </source>
</evidence>
<feature type="transmembrane region" description="Helical" evidence="1">
    <location>
        <begin position="180"/>
        <end position="206"/>
    </location>
</feature>
<dbReference type="InterPro" id="IPR009597">
    <property type="entry name" value="DUF1206"/>
</dbReference>
<dbReference type="Pfam" id="PF06724">
    <property type="entry name" value="DUF1206"/>
    <property type="match status" value="3"/>
</dbReference>
<gene>
    <name evidence="3" type="ORF">GCM10010439_40180</name>
</gene>
<proteinExistence type="predicted"/>
<accession>A0ABP6GQX1</accession>
<keyword evidence="1" id="KW-0472">Membrane</keyword>
<organism evidence="3 4">
    <name type="scientific">Actinocorallia aurantiaca</name>
    <dbReference type="NCBI Taxonomy" id="46204"/>
    <lineage>
        <taxon>Bacteria</taxon>
        <taxon>Bacillati</taxon>
        <taxon>Actinomycetota</taxon>
        <taxon>Actinomycetes</taxon>
        <taxon>Streptosporangiales</taxon>
        <taxon>Thermomonosporaceae</taxon>
        <taxon>Actinocorallia</taxon>
    </lineage>
</organism>